<evidence type="ECO:0000313" key="2">
    <source>
        <dbReference type="Proteomes" id="UP001216595"/>
    </source>
</evidence>
<dbReference type="Pfam" id="PF04748">
    <property type="entry name" value="Polysacc_deac_2"/>
    <property type="match status" value="1"/>
</dbReference>
<protein>
    <submittedName>
        <fullName evidence="1">Divergent polysaccharide deacetylase family protein</fullName>
    </submittedName>
</protein>
<dbReference type="PANTHER" id="PTHR30105">
    <property type="entry name" value="UNCHARACTERIZED YIBQ-RELATED"/>
    <property type="match status" value="1"/>
</dbReference>
<dbReference type="Gene3D" id="3.20.20.370">
    <property type="entry name" value="Glycoside hydrolase/deacetylase"/>
    <property type="match status" value="1"/>
</dbReference>
<reference evidence="1 2" key="1">
    <citation type="submission" date="2023-01" db="EMBL/GenBank/DDBJ databases">
        <title>Novel species of the genus Asticcacaulis isolated from rivers.</title>
        <authorList>
            <person name="Lu H."/>
        </authorList>
    </citation>
    <scope>NUCLEOTIDE SEQUENCE [LARGE SCALE GENOMIC DNA]</scope>
    <source>
        <strain evidence="1 2">DXS10W</strain>
    </source>
</reference>
<name>A0ABT5ICJ9_9CAUL</name>
<accession>A0ABT5ICJ9</accession>
<dbReference type="CDD" id="cd10936">
    <property type="entry name" value="CE4_DAC2"/>
    <property type="match status" value="1"/>
</dbReference>
<dbReference type="InterPro" id="IPR006837">
    <property type="entry name" value="Divergent_DAC"/>
</dbReference>
<sequence length="410" mass="42127">MFAKPKLPSLSNSPLFRKDGGLVSRVKGLGPAALDVLKKPYTAPLMALGLFIGGGALFLSLSDPEAGNPTIQIAAATTAAPKADAHASATATADDAASGLQAFTLDSLGLFKDASADQFNANGEAGPADGTAVITLPNDGAPVTVGSANKLPASPLAPAPIAGLSQNGPNGPLPAIASDGRVPASAYARPFKSNGKPTVSLIVGGLGLNPTTTKAAIEQLPAEVTLSFVPHAEGLQGWIDAARAQGHEVLIEIPMQPTNYPDTDPGPRTLLVGQRPDDMNASLNWLMGRATGYFGVMNYQGSAYLRDKGSMTAFLNVMKARGVAFIDDGQARDVGGGWTRASADRVIDAQINSQSINAQLAAIEAQAKARGRALGSGFAYPVTLAVAIKWTQSLEQKGLQLAPASAIMRR</sequence>
<dbReference type="PANTHER" id="PTHR30105:SF2">
    <property type="entry name" value="DIVERGENT POLYSACCHARIDE DEACETYLASE SUPERFAMILY"/>
    <property type="match status" value="1"/>
</dbReference>
<dbReference type="RefSeq" id="WP_272739931.1">
    <property type="nucleotide sequence ID" value="NZ_JAQQKW010000001.1"/>
</dbReference>
<dbReference type="Proteomes" id="UP001216595">
    <property type="component" value="Unassembled WGS sequence"/>
</dbReference>
<dbReference type="EMBL" id="JAQQKW010000001">
    <property type="protein sequence ID" value="MDC7693176.1"/>
    <property type="molecule type" value="Genomic_DNA"/>
</dbReference>
<dbReference type="InterPro" id="IPR011330">
    <property type="entry name" value="Glyco_hydro/deAcase_b/a-brl"/>
</dbReference>
<gene>
    <name evidence="1" type="ORF">PQU94_02650</name>
</gene>
<organism evidence="1 2">
    <name type="scientific">Asticcacaulis currens</name>
    <dbReference type="NCBI Taxonomy" id="2984210"/>
    <lineage>
        <taxon>Bacteria</taxon>
        <taxon>Pseudomonadati</taxon>
        <taxon>Pseudomonadota</taxon>
        <taxon>Alphaproteobacteria</taxon>
        <taxon>Caulobacterales</taxon>
        <taxon>Caulobacteraceae</taxon>
        <taxon>Asticcacaulis</taxon>
    </lineage>
</organism>
<proteinExistence type="predicted"/>
<keyword evidence="2" id="KW-1185">Reference proteome</keyword>
<evidence type="ECO:0000313" key="1">
    <source>
        <dbReference type="EMBL" id="MDC7693176.1"/>
    </source>
</evidence>
<comment type="caution">
    <text evidence="1">The sequence shown here is derived from an EMBL/GenBank/DDBJ whole genome shotgun (WGS) entry which is preliminary data.</text>
</comment>
<dbReference type="SUPFAM" id="SSF88713">
    <property type="entry name" value="Glycoside hydrolase/deacetylase"/>
    <property type="match status" value="1"/>
</dbReference>